<dbReference type="Gene3D" id="1.10.238.10">
    <property type="entry name" value="EF-hand"/>
    <property type="match status" value="1"/>
</dbReference>
<dbReference type="InterPro" id="IPR011992">
    <property type="entry name" value="EF-hand-dom_pair"/>
</dbReference>
<feature type="region of interest" description="Disordered" evidence="3">
    <location>
        <begin position="1"/>
        <end position="25"/>
    </location>
</feature>
<dbReference type="GO" id="GO:0005509">
    <property type="term" value="F:calcium ion binding"/>
    <property type="evidence" value="ECO:0007669"/>
    <property type="project" value="InterPro"/>
</dbReference>
<feature type="region of interest" description="Disordered" evidence="3">
    <location>
        <begin position="64"/>
        <end position="88"/>
    </location>
</feature>
<dbReference type="PANTHER" id="PTHR23048:SF0">
    <property type="entry name" value="CALMODULIN LIKE 3"/>
    <property type="match status" value="1"/>
</dbReference>
<dbReference type="InterPro" id="IPR050230">
    <property type="entry name" value="CALM/Myosin/TropC-like"/>
</dbReference>
<feature type="domain" description="EF-hand" evidence="4">
    <location>
        <begin position="167"/>
        <end position="202"/>
    </location>
</feature>
<dbReference type="EMBL" id="HBKQ01003355">
    <property type="protein sequence ID" value="CAE2205045.1"/>
    <property type="molecule type" value="Transcribed_RNA"/>
</dbReference>
<evidence type="ECO:0000256" key="2">
    <source>
        <dbReference type="ARBA" id="ARBA00022737"/>
    </source>
</evidence>
<evidence type="ECO:0000259" key="4">
    <source>
        <dbReference type="PROSITE" id="PS50222"/>
    </source>
</evidence>
<name>A0A7S4HP37_9STRA</name>
<protein>
    <recommendedName>
        <fullName evidence="1">Calmodulin</fullName>
    </recommendedName>
</protein>
<dbReference type="SUPFAM" id="SSF47473">
    <property type="entry name" value="EF-hand"/>
    <property type="match status" value="1"/>
</dbReference>
<accession>A0A7S4HP37</accession>
<dbReference type="PANTHER" id="PTHR23048">
    <property type="entry name" value="MYOSIN LIGHT CHAIN 1, 3"/>
    <property type="match status" value="1"/>
</dbReference>
<evidence type="ECO:0000256" key="1">
    <source>
        <dbReference type="ARBA" id="ARBA00020786"/>
    </source>
</evidence>
<dbReference type="InterPro" id="IPR002048">
    <property type="entry name" value="EF_hand_dom"/>
</dbReference>
<dbReference type="AlphaFoldDB" id="A0A7S4HP37"/>
<dbReference type="GO" id="GO:0016460">
    <property type="term" value="C:myosin II complex"/>
    <property type="evidence" value="ECO:0007669"/>
    <property type="project" value="TreeGrafter"/>
</dbReference>
<feature type="compositionally biased region" description="Low complexity" evidence="3">
    <location>
        <begin position="12"/>
        <end position="25"/>
    </location>
</feature>
<dbReference type="Pfam" id="PF13833">
    <property type="entry name" value="EF-hand_8"/>
    <property type="match status" value="1"/>
</dbReference>
<sequence length="313" mass="35394">MGVDSKLLRGPSMSSGDASSKASAAGPVISAKEMKELKRVYQKMCYYAEKVHKIERLRSVTDRLAKLRRPERPRHRGGGGGRGNRGAGAGMAYQFRHSDGAVVVGGAGGDSGDDDSLLEPAVRREVASLYTERKELESSLKEIRSRPEQHIRPQDTATALRELGRRVTKREVNDMMWEVDEKLDGVVDWEEFLLMFERNIRDTSGLEPASFYHMVQFMIYDRDDNGMVSIDETMNMLYARLGREKMETTITKLFGGDDGAPIKEVGQQGGEINFVRYWDVVEKEQTKMFSESELGRNLAEKKRKKKADFVKNK</sequence>
<dbReference type="PROSITE" id="PS50222">
    <property type="entry name" value="EF_HAND_2"/>
    <property type="match status" value="1"/>
</dbReference>
<feature type="compositionally biased region" description="Gly residues" evidence="3">
    <location>
        <begin position="78"/>
        <end position="88"/>
    </location>
</feature>
<evidence type="ECO:0000256" key="3">
    <source>
        <dbReference type="SAM" id="MobiDB-lite"/>
    </source>
</evidence>
<evidence type="ECO:0000313" key="5">
    <source>
        <dbReference type="EMBL" id="CAE2205045.1"/>
    </source>
</evidence>
<proteinExistence type="predicted"/>
<organism evidence="5">
    <name type="scientific">Odontella aurita</name>
    <dbReference type="NCBI Taxonomy" id="265563"/>
    <lineage>
        <taxon>Eukaryota</taxon>
        <taxon>Sar</taxon>
        <taxon>Stramenopiles</taxon>
        <taxon>Ochrophyta</taxon>
        <taxon>Bacillariophyta</taxon>
        <taxon>Mediophyceae</taxon>
        <taxon>Biddulphiophycidae</taxon>
        <taxon>Eupodiscales</taxon>
        <taxon>Odontellaceae</taxon>
        <taxon>Odontella</taxon>
    </lineage>
</organism>
<reference evidence="5" key="1">
    <citation type="submission" date="2021-01" db="EMBL/GenBank/DDBJ databases">
        <authorList>
            <person name="Corre E."/>
            <person name="Pelletier E."/>
            <person name="Niang G."/>
            <person name="Scheremetjew M."/>
            <person name="Finn R."/>
            <person name="Kale V."/>
            <person name="Holt S."/>
            <person name="Cochrane G."/>
            <person name="Meng A."/>
            <person name="Brown T."/>
            <person name="Cohen L."/>
        </authorList>
    </citation>
    <scope>NUCLEOTIDE SEQUENCE</scope>
    <source>
        <strain evidence="5">Isolate 1302-5</strain>
    </source>
</reference>
<keyword evidence="2" id="KW-0677">Repeat</keyword>
<gene>
    <name evidence="5" type="ORF">OAUR00152_LOCUS2300</name>
</gene>